<keyword evidence="4" id="KW-1185">Reference proteome</keyword>
<dbReference type="KEGG" id="mya:MORIYA_2258"/>
<reference evidence="4" key="1">
    <citation type="submission" date="2018-05" db="EMBL/GenBank/DDBJ databases">
        <authorList>
            <person name="Cea G.-C."/>
            <person name="William W."/>
        </authorList>
    </citation>
    <scope>NUCLEOTIDE SEQUENCE [LARGE SCALE GENOMIC DNA]</scope>
    <source>
        <strain evidence="4">DB21MT 5</strain>
    </source>
</reference>
<evidence type="ECO:0000313" key="4">
    <source>
        <dbReference type="Proteomes" id="UP000250163"/>
    </source>
</evidence>
<dbReference type="Pfam" id="PF00171">
    <property type="entry name" value="Aldedh"/>
    <property type="match status" value="1"/>
</dbReference>
<dbReference type="CDD" id="cd07122">
    <property type="entry name" value="ALDH_F20_ACDH"/>
    <property type="match status" value="1"/>
</dbReference>
<dbReference type="Gene3D" id="3.40.605.10">
    <property type="entry name" value="Aldehyde Dehydrogenase, Chain A, domain 1"/>
    <property type="match status" value="1"/>
</dbReference>
<organism evidence="3 4">
    <name type="scientific">Moritella yayanosii</name>
    <dbReference type="NCBI Taxonomy" id="69539"/>
    <lineage>
        <taxon>Bacteria</taxon>
        <taxon>Pseudomonadati</taxon>
        <taxon>Pseudomonadota</taxon>
        <taxon>Gammaproteobacteria</taxon>
        <taxon>Alteromonadales</taxon>
        <taxon>Moritellaceae</taxon>
        <taxon>Moritella</taxon>
    </lineage>
</organism>
<evidence type="ECO:0000259" key="2">
    <source>
        <dbReference type="Pfam" id="PF00171"/>
    </source>
</evidence>
<dbReference type="PANTHER" id="PTHR11699">
    <property type="entry name" value="ALDEHYDE DEHYDROGENASE-RELATED"/>
    <property type="match status" value="1"/>
</dbReference>
<dbReference type="InterPro" id="IPR015590">
    <property type="entry name" value="Aldehyde_DH_dom"/>
</dbReference>
<feature type="domain" description="Aldehyde dehydrogenase" evidence="2">
    <location>
        <begin position="16"/>
        <end position="272"/>
    </location>
</feature>
<dbReference type="InterPro" id="IPR016163">
    <property type="entry name" value="Ald_DH_C"/>
</dbReference>
<dbReference type="SUPFAM" id="SSF53720">
    <property type="entry name" value="ALDH-like"/>
    <property type="match status" value="1"/>
</dbReference>
<dbReference type="EC" id="1.2.1.10" evidence="3"/>
<dbReference type="AlphaFoldDB" id="A0A330LRA8"/>
<gene>
    <name evidence="3" type="ORF">MORIYA_2258</name>
</gene>
<evidence type="ECO:0000256" key="1">
    <source>
        <dbReference type="ARBA" id="ARBA00023002"/>
    </source>
</evidence>
<evidence type="ECO:0000313" key="3">
    <source>
        <dbReference type="EMBL" id="SQD78736.1"/>
    </source>
</evidence>
<protein>
    <submittedName>
        <fullName evidence="3">Acetaldehyde dehydrogenase (Acetylating)</fullName>
        <ecNumber evidence="3">1.2.1.10</ecNumber>
    </submittedName>
</protein>
<accession>A0A330LRA8</accession>
<sequence length="480" mass="52049">MIMDKDLVSIQESRVLMENAAKAQQELATFSQEKLDTIVEVMAVSVSKQVESLAKISFEETGYGCWKDKVKKNQFVTQQVPTYLRSLKCVGVISKDDEQRTIDIGVPFGVLAGLCPVTSPVSTTIYKALIAIKSGNSIVFSPHPHATKCIKAALDCMIEAAEESGLPKGSLAYMDTVTKDGTKELLNHPSTSLILLSGVPGMVELGRCSGKPVIYSGTGNGPVFIERSADVRQAVQDIVSSKVFDNGISPSAEHSIIVDSCIEPQVRTLMQEQGAYFMTEEESCTLANLLFSETGKHRPGMVGVSAKQLATRANISVPDNVSLLVAERKYVAKSDPYSRELLAPVLAYYVEDDWMNACEKCIELLLNVRNAHTLTIHSNNEEVILLFALKKSVGRLLVNTPASFGGIGLTTNLTPSVSLANRAYGQGMTADNVSPSNLIYIRKVAYGVRQVEKASLKQESTIQDHDGSINAVQKVILDAI</sequence>
<dbReference type="InterPro" id="IPR016161">
    <property type="entry name" value="Ald_DH/histidinol_DH"/>
</dbReference>
<dbReference type="RefSeq" id="WP_174216922.1">
    <property type="nucleotide sequence ID" value="NZ_LS483250.1"/>
</dbReference>
<dbReference type="InterPro" id="IPR016162">
    <property type="entry name" value="Ald_DH_N"/>
</dbReference>
<dbReference type="Gene3D" id="3.40.309.10">
    <property type="entry name" value="Aldehyde Dehydrogenase, Chain A, domain 2"/>
    <property type="match status" value="1"/>
</dbReference>
<dbReference type="Proteomes" id="UP000250163">
    <property type="component" value="Chromosome MORIYA"/>
</dbReference>
<proteinExistence type="predicted"/>
<dbReference type="GO" id="GO:0008774">
    <property type="term" value="F:acetaldehyde dehydrogenase (acetylating) activity"/>
    <property type="evidence" value="ECO:0007669"/>
    <property type="project" value="UniProtKB-EC"/>
</dbReference>
<keyword evidence="1 3" id="KW-0560">Oxidoreductase</keyword>
<dbReference type="EMBL" id="LS483250">
    <property type="protein sequence ID" value="SQD78736.1"/>
    <property type="molecule type" value="Genomic_DNA"/>
</dbReference>
<name>A0A330LRA8_9GAMM</name>